<comment type="caution">
    <text evidence="1">The sequence shown here is derived from an EMBL/GenBank/DDBJ whole genome shotgun (WGS) entry which is preliminary data.</text>
</comment>
<dbReference type="Proteomes" id="UP000219522">
    <property type="component" value="Unassembled WGS sequence"/>
</dbReference>
<dbReference type="EMBL" id="OCSU01000003">
    <property type="protein sequence ID" value="SOE87963.1"/>
    <property type="molecule type" value="Genomic_DNA"/>
</dbReference>
<name>A0A7Z7IC24_9BURK</name>
<evidence type="ECO:0000313" key="2">
    <source>
        <dbReference type="Proteomes" id="UP000219522"/>
    </source>
</evidence>
<accession>A0A7Z7IC24</accession>
<reference evidence="1 2" key="1">
    <citation type="submission" date="2017-09" db="EMBL/GenBank/DDBJ databases">
        <authorList>
            <person name="Varghese N."/>
            <person name="Submissions S."/>
        </authorList>
    </citation>
    <scope>NUCLEOTIDE SEQUENCE [LARGE SCALE GENOMIC DNA]</scope>
    <source>
        <strain evidence="1 2">OK806</strain>
    </source>
</reference>
<keyword evidence="2" id="KW-1185">Reference proteome</keyword>
<gene>
    <name evidence="1" type="ORF">SAMN05446927_6552</name>
</gene>
<dbReference type="AlphaFoldDB" id="A0A7Z7IC24"/>
<proteinExistence type="predicted"/>
<organism evidence="1 2">
    <name type="scientific">Caballeronia arationis</name>
    <dbReference type="NCBI Taxonomy" id="1777142"/>
    <lineage>
        <taxon>Bacteria</taxon>
        <taxon>Pseudomonadati</taxon>
        <taxon>Pseudomonadota</taxon>
        <taxon>Betaproteobacteria</taxon>
        <taxon>Burkholderiales</taxon>
        <taxon>Burkholderiaceae</taxon>
        <taxon>Caballeronia</taxon>
    </lineage>
</organism>
<protein>
    <submittedName>
        <fullName evidence="1">Uncharacterized protein</fullName>
    </submittedName>
</protein>
<sequence length="38" mass="4689">MPDDKDKIRHAERRFIAEKFFDKFFGEIELHSRPLKQL</sequence>
<evidence type="ECO:0000313" key="1">
    <source>
        <dbReference type="EMBL" id="SOE87963.1"/>
    </source>
</evidence>